<keyword evidence="3" id="KW-0808">Transferase</keyword>
<feature type="transmembrane region" description="Helical" evidence="1">
    <location>
        <begin position="100"/>
        <end position="118"/>
    </location>
</feature>
<feature type="transmembrane region" description="Helical" evidence="1">
    <location>
        <begin position="304"/>
        <end position="326"/>
    </location>
</feature>
<organism evidence="3 4">
    <name type="scientific">Adhaeribacter soli</name>
    <dbReference type="NCBI Taxonomy" id="2607655"/>
    <lineage>
        <taxon>Bacteria</taxon>
        <taxon>Pseudomonadati</taxon>
        <taxon>Bacteroidota</taxon>
        <taxon>Cytophagia</taxon>
        <taxon>Cytophagales</taxon>
        <taxon>Hymenobacteraceae</taxon>
        <taxon>Adhaeribacter</taxon>
    </lineage>
</organism>
<gene>
    <name evidence="3" type="ORF">F0P94_15835</name>
</gene>
<dbReference type="GO" id="GO:0000271">
    <property type="term" value="P:polysaccharide biosynthetic process"/>
    <property type="evidence" value="ECO:0007669"/>
    <property type="project" value="TreeGrafter"/>
</dbReference>
<feature type="transmembrane region" description="Helical" evidence="1">
    <location>
        <begin position="165"/>
        <end position="184"/>
    </location>
</feature>
<name>A0A5N1IL20_9BACT</name>
<evidence type="ECO:0000259" key="2">
    <source>
        <dbReference type="Pfam" id="PF01757"/>
    </source>
</evidence>
<keyword evidence="1" id="KW-1133">Transmembrane helix</keyword>
<feature type="transmembrane region" description="Helical" evidence="1">
    <location>
        <begin position="51"/>
        <end position="80"/>
    </location>
</feature>
<keyword evidence="1" id="KW-0812">Transmembrane</keyword>
<keyword evidence="3" id="KW-0012">Acyltransferase</keyword>
<dbReference type="PANTHER" id="PTHR23028">
    <property type="entry name" value="ACETYLTRANSFERASE"/>
    <property type="match status" value="1"/>
</dbReference>
<feature type="transmembrane region" description="Helical" evidence="1">
    <location>
        <begin position="12"/>
        <end position="30"/>
    </location>
</feature>
<keyword evidence="4" id="KW-1185">Reference proteome</keyword>
<evidence type="ECO:0000256" key="1">
    <source>
        <dbReference type="SAM" id="Phobius"/>
    </source>
</evidence>
<feature type="transmembrane region" description="Helical" evidence="1">
    <location>
        <begin position="214"/>
        <end position="235"/>
    </location>
</feature>
<evidence type="ECO:0000313" key="3">
    <source>
        <dbReference type="EMBL" id="KAA9327384.1"/>
    </source>
</evidence>
<dbReference type="Proteomes" id="UP000326570">
    <property type="component" value="Unassembled WGS sequence"/>
</dbReference>
<comment type="caution">
    <text evidence="3">The sequence shown here is derived from an EMBL/GenBank/DDBJ whole genome shotgun (WGS) entry which is preliminary data.</text>
</comment>
<accession>A0A5N1IL20</accession>
<reference evidence="3 4" key="1">
    <citation type="submission" date="2019-09" db="EMBL/GenBank/DDBJ databases">
        <title>Genome sequence of Adhaeribacter sp. M2.</title>
        <authorList>
            <person name="Srinivasan S."/>
        </authorList>
    </citation>
    <scope>NUCLEOTIDE SEQUENCE [LARGE SCALE GENOMIC DNA]</scope>
    <source>
        <strain evidence="3 4">M2</strain>
    </source>
</reference>
<protein>
    <submittedName>
        <fullName evidence="3">Acyltransferase</fullName>
    </submittedName>
</protein>
<proteinExistence type="predicted"/>
<feature type="transmembrane region" description="Helical" evidence="1">
    <location>
        <begin position="247"/>
        <end position="265"/>
    </location>
</feature>
<dbReference type="PANTHER" id="PTHR23028:SF53">
    <property type="entry name" value="ACYL_TRANSF_3 DOMAIN-CONTAINING PROTEIN"/>
    <property type="match status" value="1"/>
</dbReference>
<feature type="transmembrane region" description="Helical" evidence="1">
    <location>
        <begin position="271"/>
        <end position="292"/>
    </location>
</feature>
<dbReference type="InterPro" id="IPR050879">
    <property type="entry name" value="Acyltransferase_3"/>
</dbReference>
<feature type="transmembrane region" description="Helical" evidence="1">
    <location>
        <begin position="338"/>
        <end position="358"/>
    </location>
</feature>
<sequence>MLSNEKMPLLHAVRGFAAFYVVVFHAKYALWSGGKDYISKFPRSEWGIFDYLTFALDMLSANGTAMVIVFFVLSGFFIAYSFDKNAWPLKDFFINRAIRIYVPFLFSVLLAVGVLWVIKETNPVLTEPNVDRQFNNRIAAAFTNLNFAGVVSSLFFLPYGQNKYIGFNMVYWSLLYEAIFYLLIPVTINRLKPYLLISIGALFISSFYRTDFPLLRYFLEFSIYFAAGLSLFHYMKANPGKKPMPETLLQLVMIALFLATVLFGLLDWIRWGHILAGALSILLIIYIINYDVRENLVIRFFKKLGVISYTLYLIHFPILILLYSMLNKITGVFVFYDRIYWIGVAIATLVSFPLYALIEEKSIRVISTLKKKKLASKKAV</sequence>
<dbReference type="GO" id="GO:0016020">
    <property type="term" value="C:membrane"/>
    <property type="evidence" value="ECO:0007669"/>
    <property type="project" value="TreeGrafter"/>
</dbReference>
<dbReference type="GO" id="GO:0016747">
    <property type="term" value="F:acyltransferase activity, transferring groups other than amino-acyl groups"/>
    <property type="evidence" value="ECO:0007669"/>
    <property type="project" value="InterPro"/>
</dbReference>
<dbReference type="RefSeq" id="WP_150904888.1">
    <property type="nucleotide sequence ID" value="NZ_VTWT01000009.1"/>
</dbReference>
<dbReference type="Pfam" id="PF01757">
    <property type="entry name" value="Acyl_transf_3"/>
    <property type="match status" value="1"/>
</dbReference>
<feature type="transmembrane region" description="Helical" evidence="1">
    <location>
        <begin position="138"/>
        <end position="159"/>
    </location>
</feature>
<dbReference type="AlphaFoldDB" id="A0A5N1IL20"/>
<evidence type="ECO:0000313" key="4">
    <source>
        <dbReference type="Proteomes" id="UP000326570"/>
    </source>
</evidence>
<dbReference type="InterPro" id="IPR002656">
    <property type="entry name" value="Acyl_transf_3_dom"/>
</dbReference>
<feature type="domain" description="Acyltransferase 3" evidence="2">
    <location>
        <begin position="10"/>
        <end position="353"/>
    </location>
</feature>
<keyword evidence="1" id="KW-0472">Membrane</keyword>
<dbReference type="EMBL" id="VTWT01000009">
    <property type="protein sequence ID" value="KAA9327384.1"/>
    <property type="molecule type" value="Genomic_DNA"/>
</dbReference>